<dbReference type="Proteomes" id="UP000075880">
    <property type="component" value="Unassembled WGS sequence"/>
</dbReference>
<dbReference type="AlphaFoldDB" id="A0AAG5DC11"/>
<evidence type="ECO:0000313" key="1">
    <source>
        <dbReference type="EnsemblMetazoa" id="ENSAATROPP008787"/>
    </source>
</evidence>
<evidence type="ECO:0000313" key="2">
    <source>
        <dbReference type="Proteomes" id="UP000075880"/>
    </source>
</evidence>
<keyword evidence="2" id="KW-1185">Reference proteome</keyword>
<dbReference type="EnsemblMetazoa" id="ENSAATROPT009711">
    <property type="protein sequence ID" value="ENSAATROPP008787"/>
    <property type="gene ID" value="ENSAATROPG007915"/>
</dbReference>
<reference evidence="1" key="1">
    <citation type="submission" date="2024-04" db="UniProtKB">
        <authorList>
            <consortium name="EnsemblMetazoa"/>
        </authorList>
    </citation>
    <scope>IDENTIFICATION</scope>
    <source>
        <strain evidence="1">EBRO</strain>
    </source>
</reference>
<protein>
    <submittedName>
        <fullName evidence="1">Uncharacterized protein</fullName>
    </submittedName>
</protein>
<name>A0AAG5DC11_ANOAO</name>
<accession>A0AAG5DC11</accession>
<organism evidence="1 2">
    <name type="scientific">Anopheles atroparvus</name>
    <name type="common">European mosquito</name>
    <dbReference type="NCBI Taxonomy" id="41427"/>
    <lineage>
        <taxon>Eukaryota</taxon>
        <taxon>Metazoa</taxon>
        <taxon>Ecdysozoa</taxon>
        <taxon>Arthropoda</taxon>
        <taxon>Hexapoda</taxon>
        <taxon>Insecta</taxon>
        <taxon>Pterygota</taxon>
        <taxon>Neoptera</taxon>
        <taxon>Endopterygota</taxon>
        <taxon>Diptera</taxon>
        <taxon>Nematocera</taxon>
        <taxon>Culicoidea</taxon>
        <taxon>Culicidae</taxon>
        <taxon>Anophelinae</taxon>
        <taxon>Anopheles</taxon>
    </lineage>
</organism>
<proteinExistence type="predicted"/>
<sequence length="54" mass="6165">STPLLSSLIARINYPYIILYSHRKSHRTRTVAVDMGLVEIETHQTFAIFESSSN</sequence>